<dbReference type="AlphaFoldDB" id="A0A345P9S0"/>
<organism evidence="1 2">
    <name type="scientific">Aquirhabdus parva</name>
    <dbReference type="NCBI Taxonomy" id="2283318"/>
    <lineage>
        <taxon>Bacteria</taxon>
        <taxon>Pseudomonadati</taxon>
        <taxon>Pseudomonadota</taxon>
        <taxon>Gammaproteobacteria</taxon>
        <taxon>Moraxellales</taxon>
        <taxon>Moraxellaceae</taxon>
        <taxon>Aquirhabdus</taxon>
    </lineage>
</organism>
<evidence type="ECO:0000313" key="1">
    <source>
        <dbReference type="EMBL" id="AXI04029.1"/>
    </source>
</evidence>
<name>A0A345P9S0_9GAMM</name>
<reference evidence="1 2" key="1">
    <citation type="submission" date="2018-07" db="EMBL/GenBank/DDBJ databases">
        <title>Genome sequencing of Moraxellaceae gen. HYN0046.</title>
        <authorList>
            <person name="Kim M."/>
            <person name="Yi H."/>
        </authorList>
    </citation>
    <scope>NUCLEOTIDE SEQUENCE [LARGE SCALE GENOMIC DNA]</scope>
    <source>
        <strain evidence="1 2">HYN0046</strain>
    </source>
</reference>
<evidence type="ECO:0000313" key="2">
    <source>
        <dbReference type="Proteomes" id="UP000253940"/>
    </source>
</evidence>
<proteinExistence type="predicted"/>
<sequence length="97" mass="10952">MSKSMLYVDFNEMLEPDLVLLSATNDKADINGNKVLLSEGLQVIVYMDDMDDKGNPDNLIAVGVVERNHSSGWSSHVKWCCRIDNDGIRHMSEIRKI</sequence>
<protein>
    <submittedName>
        <fullName evidence="1">Uncharacterized protein</fullName>
    </submittedName>
</protein>
<dbReference type="EMBL" id="CP031222">
    <property type="protein sequence ID" value="AXI04029.1"/>
    <property type="molecule type" value="Genomic_DNA"/>
</dbReference>
<dbReference type="OrthoDB" id="2084864at2"/>
<accession>A0A345P9S0</accession>
<keyword evidence="2" id="KW-1185">Reference proteome</keyword>
<dbReference type="Proteomes" id="UP000253940">
    <property type="component" value="Chromosome"/>
</dbReference>
<dbReference type="RefSeq" id="WP_114900137.1">
    <property type="nucleotide sequence ID" value="NZ_CP031222.1"/>
</dbReference>
<dbReference type="KEGG" id="mbah:HYN46_14965"/>
<gene>
    <name evidence="1" type="ORF">HYN46_14965</name>
</gene>